<evidence type="ECO:0000313" key="2">
    <source>
        <dbReference type="Proteomes" id="UP001589810"/>
    </source>
</evidence>
<dbReference type="EMBL" id="JBHLUD010000002">
    <property type="protein sequence ID" value="MFC0541403.1"/>
    <property type="molecule type" value="Genomic_DNA"/>
</dbReference>
<dbReference type="Proteomes" id="UP001589810">
    <property type="component" value="Unassembled WGS sequence"/>
</dbReference>
<comment type="caution">
    <text evidence="1">The sequence shown here is derived from an EMBL/GenBank/DDBJ whole genome shotgun (WGS) entry which is preliminary data.</text>
</comment>
<dbReference type="RefSeq" id="WP_273942591.1">
    <property type="nucleotide sequence ID" value="NZ_CP097263.1"/>
</dbReference>
<protein>
    <submittedName>
        <fullName evidence="1">DUF6218 family protein</fullName>
    </submittedName>
</protein>
<sequence>MTEVLGDNAVVVAEPVALTAPGSAVVALGPGRTEIWHVGPDGAPTGAWACSSADLLGDPALARRALVLLENRAITARDPQDVPAFLTLLTTAAGLDLGPWWAGQVFSPLDSFRETLARRHEVAKRWIRDFDQVPTTFEGLRQLSGLHPATSPNAVRGAALTVTRLLRWQVGLWLETGDRAPLPPSWLAAVLTAEARGR</sequence>
<keyword evidence="2" id="KW-1185">Reference proteome</keyword>
<accession>A0ABV6MM72</accession>
<gene>
    <name evidence="1" type="ORF">ACFFH7_07905</name>
</gene>
<organism evidence="1 2">
    <name type="scientific">Kutzneria chonburiensis</name>
    <dbReference type="NCBI Taxonomy" id="1483604"/>
    <lineage>
        <taxon>Bacteria</taxon>
        <taxon>Bacillati</taxon>
        <taxon>Actinomycetota</taxon>
        <taxon>Actinomycetes</taxon>
        <taxon>Pseudonocardiales</taxon>
        <taxon>Pseudonocardiaceae</taxon>
        <taxon>Kutzneria</taxon>
    </lineage>
</organism>
<proteinExistence type="predicted"/>
<reference evidence="1 2" key="1">
    <citation type="submission" date="2024-09" db="EMBL/GenBank/DDBJ databases">
        <authorList>
            <person name="Sun Q."/>
            <person name="Mori K."/>
        </authorList>
    </citation>
    <scope>NUCLEOTIDE SEQUENCE [LARGE SCALE GENOMIC DNA]</scope>
    <source>
        <strain evidence="1 2">TBRC 1432</strain>
    </source>
</reference>
<name>A0ABV6MM72_9PSEU</name>
<evidence type="ECO:0000313" key="1">
    <source>
        <dbReference type="EMBL" id="MFC0541403.1"/>
    </source>
</evidence>
<dbReference type="Pfam" id="PF19726">
    <property type="entry name" value="DUF6218"/>
    <property type="match status" value="1"/>
</dbReference>
<dbReference type="InterPro" id="IPR046190">
    <property type="entry name" value="DUF6218"/>
</dbReference>